<feature type="non-terminal residue" evidence="1">
    <location>
        <position position="1"/>
    </location>
</feature>
<comment type="caution">
    <text evidence="1">The sequence shown here is derived from an EMBL/GenBank/DDBJ whole genome shotgun (WGS) entry which is preliminary data.</text>
</comment>
<name>A0A225W366_9STRA</name>
<dbReference type="OrthoDB" id="128268at2759"/>
<accession>A0A225W366</accession>
<dbReference type="EMBL" id="NBNE01002071">
    <property type="protein sequence ID" value="OWZ11639.1"/>
    <property type="molecule type" value="Genomic_DNA"/>
</dbReference>
<dbReference type="AlphaFoldDB" id="A0A225W366"/>
<evidence type="ECO:0000313" key="1">
    <source>
        <dbReference type="EMBL" id="OWZ11639.1"/>
    </source>
</evidence>
<sequence>MVAFANGEENMEAVREDGWNFDPENFLPSQRYPGLATDVGGPTDEIMSCADSQLKLFFSFMPISLWRTIAEESNRYFLQNLTARVDRMLDSQRTPEKQTKEWFLHREAKNQIVNLMNSYTCWGC</sequence>
<protein>
    <submittedName>
        <fullName evidence="1">Uncharacterized protein</fullName>
    </submittedName>
</protein>
<dbReference type="STRING" id="4795.A0A225W366"/>
<reference evidence="2" key="1">
    <citation type="submission" date="2017-03" db="EMBL/GenBank/DDBJ databases">
        <title>Phytopthora megakarya and P. palmivora, two closely related causual agents of cacao black pod achieved similar genome size and gene model numbers by different mechanisms.</title>
        <authorList>
            <person name="Ali S."/>
            <person name="Shao J."/>
            <person name="Larry D.J."/>
            <person name="Kronmiller B."/>
            <person name="Shen D."/>
            <person name="Strem M.D."/>
            <person name="Melnick R.L."/>
            <person name="Guiltinan M.J."/>
            <person name="Tyler B.M."/>
            <person name="Meinhardt L.W."/>
            <person name="Bailey B.A."/>
        </authorList>
    </citation>
    <scope>NUCLEOTIDE SEQUENCE [LARGE SCALE GENOMIC DNA]</scope>
    <source>
        <strain evidence="2">zdho120</strain>
    </source>
</reference>
<organism evidence="1 2">
    <name type="scientific">Phytophthora megakarya</name>
    <dbReference type="NCBI Taxonomy" id="4795"/>
    <lineage>
        <taxon>Eukaryota</taxon>
        <taxon>Sar</taxon>
        <taxon>Stramenopiles</taxon>
        <taxon>Oomycota</taxon>
        <taxon>Peronosporomycetes</taxon>
        <taxon>Peronosporales</taxon>
        <taxon>Peronosporaceae</taxon>
        <taxon>Phytophthora</taxon>
    </lineage>
</organism>
<dbReference type="Proteomes" id="UP000198211">
    <property type="component" value="Unassembled WGS sequence"/>
</dbReference>
<keyword evidence="2" id="KW-1185">Reference proteome</keyword>
<proteinExistence type="predicted"/>
<gene>
    <name evidence="1" type="ORF">PHMEG_00015313</name>
</gene>
<evidence type="ECO:0000313" key="2">
    <source>
        <dbReference type="Proteomes" id="UP000198211"/>
    </source>
</evidence>